<dbReference type="InterPro" id="IPR011008">
    <property type="entry name" value="Dimeric_a/b-barrel"/>
</dbReference>
<accession>A0A385Q244</accession>
<dbReference type="AlphaFoldDB" id="A0A385Q244"/>
<dbReference type="SUPFAM" id="SSF54909">
    <property type="entry name" value="Dimeric alpha+beta barrel"/>
    <property type="match status" value="1"/>
</dbReference>
<proteinExistence type="predicted"/>
<dbReference type="RefSeq" id="WP_111524205.1">
    <property type="nucleotide sequence ID" value="NZ_CP032364.1"/>
</dbReference>
<dbReference type="KEGG" id="lua:D4A81_06745"/>
<reference evidence="1 2" key="1">
    <citation type="submission" date="2018-09" db="EMBL/GenBank/DDBJ databases">
        <title>Genome sequencing of Lachnoanaerobaculum umeaense DSM 23576.</title>
        <authorList>
            <person name="Kook J.-K."/>
            <person name="Park S.-N."/>
            <person name="Lim Y.K."/>
        </authorList>
    </citation>
    <scope>NUCLEOTIDE SEQUENCE [LARGE SCALE GENOMIC DNA]</scope>
    <source>
        <strain evidence="2">DSM 23576 \ CCUG 58757</strain>
    </source>
</reference>
<evidence type="ECO:0000313" key="2">
    <source>
        <dbReference type="Proteomes" id="UP000265562"/>
    </source>
</evidence>
<keyword evidence="2" id="KW-1185">Reference proteome</keyword>
<dbReference type="Gene3D" id="3.30.70.100">
    <property type="match status" value="1"/>
</dbReference>
<protein>
    <submittedName>
        <fullName evidence="1">Dabb family protein</fullName>
    </submittedName>
</protein>
<dbReference type="InterPro" id="IPR013097">
    <property type="entry name" value="Dabb"/>
</dbReference>
<dbReference type="Pfam" id="PF07876">
    <property type="entry name" value="Dabb"/>
    <property type="match status" value="1"/>
</dbReference>
<dbReference type="PROSITE" id="PS51502">
    <property type="entry name" value="S_R_A_B_BARREL"/>
    <property type="match status" value="1"/>
</dbReference>
<dbReference type="OrthoDB" id="9808130at2"/>
<sequence length="97" mass="11163">MLRHIVMWKFNEGINIPRLGEEIKTSLLDLCERMSEVEHADVVYNILPTSTHDIILILDVKDKAALDRYSLSREHVAIVDSLIKPNTNSRVAIDYFV</sequence>
<evidence type="ECO:0000313" key="1">
    <source>
        <dbReference type="EMBL" id="AYA99657.1"/>
    </source>
</evidence>
<dbReference type="SMART" id="SM00886">
    <property type="entry name" value="Dabb"/>
    <property type="match status" value="1"/>
</dbReference>
<dbReference type="Proteomes" id="UP000265562">
    <property type="component" value="Chromosome"/>
</dbReference>
<gene>
    <name evidence="1" type="ORF">D4A81_06745</name>
</gene>
<name>A0A385Q244_9FIRM</name>
<organism evidence="1 2">
    <name type="scientific">Lachnoanaerobaculum umeaense</name>
    <dbReference type="NCBI Taxonomy" id="617123"/>
    <lineage>
        <taxon>Bacteria</taxon>
        <taxon>Bacillati</taxon>
        <taxon>Bacillota</taxon>
        <taxon>Clostridia</taxon>
        <taxon>Lachnospirales</taxon>
        <taxon>Lachnospiraceae</taxon>
        <taxon>Lachnoanaerobaculum</taxon>
    </lineage>
</organism>
<dbReference type="EMBL" id="CP032364">
    <property type="protein sequence ID" value="AYA99657.1"/>
    <property type="molecule type" value="Genomic_DNA"/>
</dbReference>